<feature type="transmembrane region" description="Helical" evidence="11">
    <location>
        <begin position="243"/>
        <end position="260"/>
    </location>
</feature>
<keyword evidence="9 11" id="KW-0472">Membrane</keyword>
<feature type="transmembrane region" description="Helical" evidence="11">
    <location>
        <begin position="348"/>
        <end position="369"/>
    </location>
</feature>
<comment type="subcellular location">
    <subcellularLocation>
        <location evidence="1 11">Endoplasmic reticulum membrane</location>
        <topology evidence="1 11">Multi-pass membrane protein</topology>
    </subcellularLocation>
</comment>
<reference evidence="12" key="1">
    <citation type="submission" date="2022-08" db="UniProtKB">
        <authorList>
            <consortium name="EnsemblMetazoa"/>
        </authorList>
    </citation>
    <scope>IDENTIFICATION</scope>
    <source>
        <strain evidence="12">Israel</strain>
    </source>
</reference>
<feature type="transmembrane region" description="Helical" evidence="11">
    <location>
        <begin position="168"/>
        <end position="189"/>
    </location>
</feature>
<evidence type="ECO:0000256" key="8">
    <source>
        <dbReference type="ARBA" id="ARBA00022989"/>
    </source>
</evidence>
<name>A0A1B0DCL6_PHLPP</name>
<dbReference type="AlphaFoldDB" id="A0A1B0DCL6"/>
<dbReference type="GO" id="GO:0006506">
    <property type="term" value="P:GPI anchor biosynthetic process"/>
    <property type="evidence" value="ECO:0007669"/>
    <property type="project" value="UniProtKB-KW"/>
</dbReference>
<keyword evidence="6 11" id="KW-0812">Transmembrane</keyword>
<evidence type="ECO:0000256" key="1">
    <source>
        <dbReference type="ARBA" id="ARBA00004477"/>
    </source>
</evidence>
<evidence type="ECO:0000256" key="5">
    <source>
        <dbReference type="ARBA" id="ARBA00022679"/>
    </source>
</evidence>
<keyword evidence="8 11" id="KW-1133">Transmembrane helix</keyword>
<dbReference type="InterPro" id="IPR005599">
    <property type="entry name" value="GPI_mannosylTrfase"/>
</dbReference>
<dbReference type="EMBL" id="AJVK01014053">
    <property type="status" value="NOT_ANNOTATED_CDS"/>
    <property type="molecule type" value="Genomic_DNA"/>
</dbReference>
<evidence type="ECO:0000313" key="12">
    <source>
        <dbReference type="EnsemblMetazoa" id="PPAI005555-PA"/>
    </source>
</evidence>
<evidence type="ECO:0000256" key="10">
    <source>
        <dbReference type="ARBA" id="ARBA00038466"/>
    </source>
</evidence>
<dbReference type="EnsemblMetazoa" id="PPAI005555-RA">
    <property type="protein sequence ID" value="PPAI005555-PA"/>
    <property type="gene ID" value="PPAI005555"/>
</dbReference>
<sequence>MKINSYLRAITSPKDRTLFRYFLLAVLRVALVFVPQTGYIHPDEFFQTLEPMAGDEFHLEVVRPWEYNATFPIRSVVAPICVVKVPLNILKFINVYFVHFLGINLISSYTILIFPRLCMCLLSFVCDYSLFRMCRVYGLRHEIRLLVLGSSYVMLVFGTRTFSNSLEMILTSFLLCLVAECMLLSNTVIKQSELLQDKYKEATKVVERVKIFKLRSALPLHSFNRCFLIASLCVVGIFNRPTFLFFGMPIVFFWLLRGLGSRSITFLDFNVRVLLFILASLPALVICTLVDSLYFRYLTLEEIEKMEISIDNFVFTPLNFIRYNINPDNTAKHGIHAWYLHVLVNIPLLFNILGIVAIVSAFLFLFRFSRGEYSSLPRAQSILGLMTVATVTPTVFLSLINHQEPRFLIPVLLPIVMLHAPKLQSGFFRVNPFRERHILMDFFYERFLSAEASRNFLKVWYLVNIVCTLFFGFLHQGGVLQLTNHFSKEIEARGNDVNIHLVTSHIYSVPMSVMKIPSSNLLYTNPVTGQKFRRAKRFFSYEYGSMSMKLLYSRLKIILDRSELKRLEKKQKYALFLAIPSSLTDHLNMAFYASNSTKMRHKQVKVFYPHLSTEAMPSAFVRHPCEVNTDFFEIDDTCSAYDEDQDPYSLDTLLRKFSSVIHQFGLVLYRIEMGKKTS</sequence>
<keyword evidence="5" id="KW-0808">Transferase</keyword>
<comment type="pathway">
    <text evidence="2">Glycolipid biosynthesis; glycosylphosphatidylinositol-anchor biosynthesis.</text>
</comment>
<feature type="transmembrane region" description="Helical" evidence="11">
    <location>
        <begin position="272"/>
        <end position="295"/>
    </location>
</feature>
<dbReference type="EC" id="2.4.1.-" evidence="11"/>
<evidence type="ECO:0000256" key="9">
    <source>
        <dbReference type="ARBA" id="ARBA00023136"/>
    </source>
</evidence>
<keyword evidence="3" id="KW-0337">GPI-anchor biosynthesis</keyword>
<evidence type="ECO:0000256" key="3">
    <source>
        <dbReference type="ARBA" id="ARBA00022502"/>
    </source>
</evidence>
<accession>A0A1B0DCL6</accession>
<evidence type="ECO:0000256" key="11">
    <source>
        <dbReference type="RuleBase" id="RU363075"/>
    </source>
</evidence>
<evidence type="ECO:0000256" key="4">
    <source>
        <dbReference type="ARBA" id="ARBA00022676"/>
    </source>
</evidence>
<keyword evidence="4 11" id="KW-0328">Glycosyltransferase</keyword>
<dbReference type="VEuPathDB" id="VectorBase:PPAI005555"/>
<evidence type="ECO:0000256" key="2">
    <source>
        <dbReference type="ARBA" id="ARBA00004687"/>
    </source>
</evidence>
<organism evidence="12 13">
    <name type="scientific">Phlebotomus papatasi</name>
    <name type="common">Sandfly</name>
    <dbReference type="NCBI Taxonomy" id="29031"/>
    <lineage>
        <taxon>Eukaryota</taxon>
        <taxon>Metazoa</taxon>
        <taxon>Ecdysozoa</taxon>
        <taxon>Arthropoda</taxon>
        <taxon>Hexapoda</taxon>
        <taxon>Insecta</taxon>
        <taxon>Pterygota</taxon>
        <taxon>Neoptera</taxon>
        <taxon>Endopterygota</taxon>
        <taxon>Diptera</taxon>
        <taxon>Nematocera</taxon>
        <taxon>Psychodoidea</taxon>
        <taxon>Psychodidae</taxon>
        <taxon>Phlebotomus</taxon>
        <taxon>Phlebotomus</taxon>
    </lineage>
</organism>
<dbReference type="PANTHER" id="PTHR22760">
    <property type="entry name" value="GLYCOSYLTRANSFERASE"/>
    <property type="match status" value="1"/>
</dbReference>
<dbReference type="VEuPathDB" id="VectorBase:PPAPM1_004323"/>
<dbReference type="Pfam" id="PF03901">
    <property type="entry name" value="Glyco_transf_22"/>
    <property type="match status" value="1"/>
</dbReference>
<evidence type="ECO:0000313" key="13">
    <source>
        <dbReference type="Proteomes" id="UP000092462"/>
    </source>
</evidence>
<feature type="transmembrane region" description="Helical" evidence="11">
    <location>
        <begin position="381"/>
        <end position="401"/>
    </location>
</feature>
<dbReference type="GO" id="GO:0005789">
    <property type="term" value="C:endoplasmic reticulum membrane"/>
    <property type="evidence" value="ECO:0007669"/>
    <property type="project" value="UniProtKB-SubCell"/>
</dbReference>
<dbReference type="Proteomes" id="UP000092462">
    <property type="component" value="Unassembled WGS sequence"/>
</dbReference>
<evidence type="ECO:0000256" key="6">
    <source>
        <dbReference type="ARBA" id="ARBA00022692"/>
    </source>
</evidence>
<dbReference type="EMBL" id="AJVK01014052">
    <property type="status" value="NOT_ANNOTATED_CDS"/>
    <property type="molecule type" value="Genomic_DNA"/>
</dbReference>
<keyword evidence="13" id="KW-1185">Reference proteome</keyword>
<feature type="transmembrane region" description="Helical" evidence="11">
    <location>
        <begin position="21"/>
        <end position="40"/>
    </location>
</feature>
<evidence type="ECO:0000256" key="7">
    <source>
        <dbReference type="ARBA" id="ARBA00022824"/>
    </source>
</evidence>
<keyword evidence="7 11" id="KW-0256">Endoplasmic reticulum</keyword>
<protein>
    <recommendedName>
        <fullName evidence="11">Mannosyltransferase</fullName>
        <ecNumber evidence="11">2.4.1.-</ecNumber>
    </recommendedName>
</protein>
<proteinExistence type="inferred from homology"/>
<feature type="transmembrane region" description="Helical" evidence="11">
    <location>
        <begin position="456"/>
        <end position="474"/>
    </location>
</feature>
<comment type="similarity">
    <text evidence="10">Belongs to the glycosyltransferase 22 family. PIGZ subfamily.</text>
</comment>
<dbReference type="PANTHER" id="PTHR22760:SF3">
    <property type="entry name" value="GPI MANNOSYLTRANSFERASE 4"/>
    <property type="match status" value="1"/>
</dbReference>
<feature type="transmembrane region" description="Helical" evidence="11">
    <location>
        <begin position="143"/>
        <end position="162"/>
    </location>
</feature>
<dbReference type="GO" id="GO:0000026">
    <property type="term" value="F:alpha-1,2-mannosyltransferase activity"/>
    <property type="evidence" value="ECO:0007669"/>
    <property type="project" value="TreeGrafter"/>
</dbReference>